<evidence type="ECO:0000313" key="10">
    <source>
        <dbReference type="Proteomes" id="UP000001798"/>
    </source>
</evidence>
<keyword evidence="6 7" id="KW-0472">Membrane</keyword>
<accession>A0A384JPI2</accession>
<evidence type="ECO:0000313" key="9">
    <source>
        <dbReference type="EMBL" id="ATZ52498.1"/>
    </source>
</evidence>
<feature type="transmembrane region" description="Helical" evidence="7">
    <location>
        <begin position="165"/>
        <end position="186"/>
    </location>
</feature>
<keyword evidence="3 7" id="KW-0812">Transmembrane</keyword>
<keyword evidence="4" id="KW-0029">Amino-acid transport</keyword>
<dbReference type="PANTHER" id="PTHR43341:SF18">
    <property type="entry name" value="AMINO ACID PERMEASE_ SLC12A DOMAIN-CONTAINING PROTEIN"/>
    <property type="match status" value="1"/>
</dbReference>
<gene>
    <name evidence="9" type="ORF">BCIN_08g01990</name>
</gene>
<evidence type="ECO:0000259" key="8">
    <source>
        <dbReference type="Pfam" id="PF00324"/>
    </source>
</evidence>
<evidence type="ECO:0000256" key="3">
    <source>
        <dbReference type="ARBA" id="ARBA00022692"/>
    </source>
</evidence>
<sequence>MSSDHKSDDYELGHGGSKNEAIEQGDIEVHSGQYGNGIVVEFQEVQAVKQGLHQRHIQMIALAGTIGTGLFLGSGRAIARSGPLGAFLGYSVVGLAVSSVVFAVGEMGALIPLTGGQVRYAQHFFDPAMSFANGWNQVYSYIVSIPSEIVAAAVLIEFWTTINNAVWITVFAVLMIMTAVTFVRVYGELEFTFSMLKIMLVIGINIMALVITCGGGPNHESIGFRYWRDPGAFVQYLGIGGSLGRFLGFWTTLNNALYAYSGIENITVAAAETKNPRRAIPMAAKRIFIRILLFYVLTIFMVGLVVPSNDPSLLQSSGTASESPFVIAAKNAGIKVIPSIINAVVLTSAWSSGNSSMLGGTRILFGMAMHGHAPKIFTRVNRAGVPYIAAALYALFMCLGYMTLSSTASTVFTWLQDLVSIATLVNWISILLVYLRFQAGCKKQGINRHTELPWAAPFQPYTTWVSLALFVILLFTGGYVTFIHGEWDTETFISSYLNIPLFLILFFGYKFYAKSKMISLEEMPIRGFIEIYQQNPEPEEEPKKGLGRLNILWS</sequence>
<name>A0A384JPI2_BOTFB</name>
<keyword evidence="5 7" id="KW-1133">Transmembrane helix</keyword>
<dbReference type="PIRSF" id="PIRSF006060">
    <property type="entry name" value="AA_transporter"/>
    <property type="match status" value="1"/>
</dbReference>
<dbReference type="OMA" id="FSMLKIM"/>
<dbReference type="AlphaFoldDB" id="A0A384JPI2"/>
<feature type="transmembrane region" description="Helical" evidence="7">
    <location>
        <begin position="198"/>
        <end position="217"/>
    </location>
</feature>
<protein>
    <recommendedName>
        <fullName evidence="8">Amino acid permease/ SLC12A domain-containing protein</fullName>
    </recommendedName>
</protein>
<dbReference type="GeneID" id="5433970"/>
<dbReference type="Proteomes" id="UP000001798">
    <property type="component" value="Chromosome 8"/>
</dbReference>
<feature type="transmembrane region" description="Helical" evidence="7">
    <location>
        <begin position="418"/>
        <end position="437"/>
    </location>
</feature>
<evidence type="ECO:0000256" key="1">
    <source>
        <dbReference type="ARBA" id="ARBA00004141"/>
    </source>
</evidence>
<feature type="transmembrane region" description="Helical" evidence="7">
    <location>
        <begin position="385"/>
        <end position="406"/>
    </location>
</feature>
<feature type="transmembrane region" description="Helical" evidence="7">
    <location>
        <begin position="59"/>
        <end position="78"/>
    </location>
</feature>
<dbReference type="VEuPathDB" id="FungiDB:Bcin08g01990"/>
<dbReference type="GO" id="GO:0015171">
    <property type="term" value="F:amino acid transmembrane transporter activity"/>
    <property type="evidence" value="ECO:0007669"/>
    <property type="project" value="TreeGrafter"/>
</dbReference>
<feature type="transmembrane region" description="Helical" evidence="7">
    <location>
        <begin position="458"/>
        <end position="480"/>
    </location>
</feature>
<dbReference type="OrthoDB" id="3900342at2759"/>
<feature type="transmembrane region" description="Helical" evidence="7">
    <location>
        <begin position="233"/>
        <end position="253"/>
    </location>
</feature>
<proteinExistence type="predicted"/>
<reference evidence="9 10" key="1">
    <citation type="journal article" date="2011" name="PLoS Genet.">
        <title>Genomic analysis of the necrotrophic fungal pathogens Sclerotinia sclerotiorum and Botrytis cinerea.</title>
        <authorList>
            <person name="Amselem J."/>
            <person name="Cuomo C.A."/>
            <person name="van Kan J.A."/>
            <person name="Viaud M."/>
            <person name="Benito E.P."/>
            <person name="Couloux A."/>
            <person name="Coutinho P.M."/>
            <person name="de Vries R.P."/>
            <person name="Dyer P.S."/>
            <person name="Fillinger S."/>
            <person name="Fournier E."/>
            <person name="Gout L."/>
            <person name="Hahn M."/>
            <person name="Kohn L."/>
            <person name="Lapalu N."/>
            <person name="Plummer K.M."/>
            <person name="Pradier J.M."/>
            <person name="Quevillon E."/>
            <person name="Sharon A."/>
            <person name="Simon A."/>
            <person name="ten Have A."/>
            <person name="Tudzynski B."/>
            <person name="Tudzynski P."/>
            <person name="Wincker P."/>
            <person name="Andrew M."/>
            <person name="Anthouard V."/>
            <person name="Beever R.E."/>
            <person name="Beffa R."/>
            <person name="Benoit I."/>
            <person name="Bouzid O."/>
            <person name="Brault B."/>
            <person name="Chen Z."/>
            <person name="Choquer M."/>
            <person name="Collemare J."/>
            <person name="Cotton P."/>
            <person name="Danchin E.G."/>
            <person name="Da Silva C."/>
            <person name="Gautier A."/>
            <person name="Giraud C."/>
            <person name="Giraud T."/>
            <person name="Gonzalez C."/>
            <person name="Grossetete S."/>
            <person name="Guldener U."/>
            <person name="Henrissat B."/>
            <person name="Howlett B.J."/>
            <person name="Kodira C."/>
            <person name="Kretschmer M."/>
            <person name="Lappartient A."/>
            <person name="Leroch M."/>
            <person name="Levis C."/>
            <person name="Mauceli E."/>
            <person name="Neuveglise C."/>
            <person name="Oeser B."/>
            <person name="Pearson M."/>
            <person name="Poulain J."/>
            <person name="Poussereau N."/>
            <person name="Quesneville H."/>
            <person name="Rascle C."/>
            <person name="Schumacher J."/>
            <person name="Segurens B."/>
            <person name="Sexton A."/>
            <person name="Silva E."/>
            <person name="Sirven C."/>
            <person name="Soanes D.M."/>
            <person name="Talbot N.J."/>
            <person name="Templeton M."/>
            <person name="Yandava C."/>
            <person name="Yarden O."/>
            <person name="Zeng Q."/>
            <person name="Rollins J.A."/>
            <person name="Lebrun M.H."/>
            <person name="Dickman M."/>
        </authorList>
    </citation>
    <scope>NUCLEOTIDE SEQUENCE [LARGE SCALE GENOMIC DNA]</scope>
    <source>
        <strain evidence="9 10">B05.10</strain>
    </source>
</reference>
<dbReference type="EMBL" id="CP009812">
    <property type="protein sequence ID" value="ATZ52497.1"/>
    <property type="molecule type" value="Genomic_DNA"/>
</dbReference>
<evidence type="ECO:0000256" key="5">
    <source>
        <dbReference type="ARBA" id="ARBA00022989"/>
    </source>
</evidence>
<keyword evidence="10" id="KW-1185">Reference proteome</keyword>
<dbReference type="InterPro" id="IPR050524">
    <property type="entry name" value="APC_YAT"/>
</dbReference>
<evidence type="ECO:0000256" key="7">
    <source>
        <dbReference type="SAM" id="Phobius"/>
    </source>
</evidence>
<dbReference type="PANTHER" id="PTHR43341">
    <property type="entry name" value="AMINO ACID PERMEASE"/>
    <property type="match status" value="1"/>
</dbReference>
<evidence type="ECO:0000256" key="4">
    <source>
        <dbReference type="ARBA" id="ARBA00022970"/>
    </source>
</evidence>
<reference evidence="9 10" key="3">
    <citation type="journal article" date="2017" name="Mol. Plant Pathol.">
        <title>A gapless genome sequence of the fungus Botrytis cinerea.</title>
        <authorList>
            <person name="Van Kan J.A."/>
            <person name="Stassen J.H."/>
            <person name="Mosbach A."/>
            <person name="Van Der Lee T.A."/>
            <person name="Faino L."/>
            <person name="Farmer A.D."/>
            <person name="Papasotiriou D.G."/>
            <person name="Zhou S."/>
            <person name="Seidl M.F."/>
            <person name="Cottam E."/>
            <person name="Edel D."/>
            <person name="Hahn M."/>
            <person name="Schwartz D.C."/>
            <person name="Dietrich R.A."/>
            <person name="Widdison S."/>
            <person name="Scalliet G."/>
        </authorList>
    </citation>
    <scope>NUCLEOTIDE SEQUENCE [LARGE SCALE GENOMIC DNA]</scope>
    <source>
        <strain evidence="9 10">B05.10</strain>
    </source>
</reference>
<dbReference type="Gene3D" id="1.20.1740.10">
    <property type="entry name" value="Amino acid/polyamine transporter I"/>
    <property type="match status" value="1"/>
</dbReference>
<dbReference type="RefSeq" id="XP_024550238.1">
    <property type="nucleotide sequence ID" value="XM_024694448.1"/>
</dbReference>
<dbReference type="KEGG" id="bfu:BCIN_08g01990"/>
<feature type="transmembrane region" description="Helical" evidence="7">
    <location>
        <begin position="84"/>
        <end position="104"/>
    </location>
</feature>
<reference evidence="9 10" key="2">
    <citation type="journal article" date="2012" name="Eukaryot. Cell">
        <title>Genome update of Botrytis cinerea strains B05.10 and T4.</title>
        <authorList>
            <person name="Staats M."/>
            <person name="van Kan J.A."/>
        </authorList>
    </citation>
    <scope>NUCLEOTIDE SEQUENCE [LARGE SCALE GENOMIC DNA]</scope>
    <source>
        <strain evidence="9 10">B05.10</strain>
    </source>
</reference>
<organism evidence="9 10">
    <name type="scientific">Botryotinia fuckeliana (strain B05.10)</name>
    <name type="common">Noble rot fungus</name>
    <name type="synonym">Botrytis cinerea</name>
    <dbReference type="NCBI Taxonomy" id="332648"/>
    <lineage>
        <taxon>Eukaryota</taxon>
        <taxon>Fungi</taxon>
        <taxon>Dikarya</taxon>
        <taxon>Ascomycota</taxon>
        <taxon>Pezizomycotina</taxon>
        <taxon>Leotiomycetes</taxon>
        <taxon>Helotiales</taxon>
        <taxon>Sclerotiniaceae</taxon>
        <taxon>Botrytis</taxon>
    </lineage>
</organism>
<reference evidence="9" key="4">
    <citation type="submission" date="2017-12" db="EMBL/GenBank/DDBJ databases">
        <authorList>
            <person name="van Kan J."/>
        </authorList>
    </citation>
    <scope>NUCLEOTIDE SEQUENCE</scope>
    <source>
        <strain evidence="9">B05.10</strain>
    </source>
</reference>
<dbReference type="GO" id="GO:0016020">
    <property type="term" value="C:membrane"/>
    <property type="evidence" value="ECO:0007669"/>
    <property type="project" value="UniProtKB-SubCell"/>
</dbReference>
<evidence type="ECO:0000256" key="6">
    <source>
        <dbReference type="ARBA" id="ARBA00023136"/>
    </source>
</evidence>
<feature type="transmembrane region" description="Helical" evidence="7">
    <location>
        <begin position="287"/>
        <end position="306"/>
    </location>
</feature>
<evidence type="ECO:0000256" key="2">
    <source>
        <dbReference type="ARBA" id="ARBA00022448"/>
    </source>
</evidence>
<comment type="subcellular location">
    <subcellularLocation>
        <location evidence="1">Membrane</location>
        <topology evidence="1">Multi-pass membrane protein</topology>
    </subcellularLocation>
</comment>
<dbReference type="EMBL" id="CP009812">
    <property type="protein sequence ID" value="ATZ52498.1"/>
    <property type="molecule type" value="Genomic_DNA"/>
</dbReference>
<feature type="transmembrane region" description="Helical" evidence="7">
    <location>
        <begin position="492"/>
        <end position="513"/>
    </location>
</feature>
<feature type="transmembrane region" description="Helical" evidence="7">
    <location>
        <begin position="138"/>
        <end position="159"/>
    </location>
</feature>
<dbReference type="Pfam" id="PF00324">
    <property type="entry name" value="AA_permease"/>
    <property type="match status" value="1"/>
</dbReference>
<dbReference type="InterPro" id="IPR004841">
    <property type="entry name" value="AA-permease/SLC12A_dom"/>
</dbReference>
<dbReference type="RefSeq" id="XP_001553432.1">
    <property type="nucleotide sequence ID" value="XM_001553382.2"/>
</dbReference>
<dbReference type="FunFam" id="1.20.1740.10:FF:000006">
    <property type="entry name" value="General amino acid permease"/>
    <property type="match status" value="1"/>
</dbReference>
<feature type="domain" description="Amino acid permease/ SLC12A" evidence="8">
    <location>
        <begin position="56"/>
        <end position="516"/>
    </location>
</feature>
<keyword evidence="2" id="KW-0813">Transport</keyword>